<dbReference type="InterPro" id="IPR050090">
    <property type="entry name" value="Tyrosine_recombinase_XerCD"/>
</dbReference>
<protein>
    <submittedName>
        <fullName evidence="7">Tyrosine-type recombinase/integrase</fullName>
    </submittedName>
</protein>
<evidence type="ECO:0000256" key="4">
    <source>
        <dbReference type="PROSITE-ProRule" id="PRU01248"/>
    </source>
</evidence>
<keyword evidence="3" id="KW-0233">DNA recombination</keyword>
<dbReference type="Proteomes" id="UP001182908">
    <property type="component" value="Plasmid pFTZ6-02"/>
</dbReference>
<reference evidence="7 8" key="1">
    <citation type="submission" date="2023-08" db="EMBL/GenBank/DDBJ databases">
        <title>Methanolobus mangrovi sp. nov. and Methanolobus sediminis sp. nov, two novel methylotrophic methanogens isolated from mangrove sediments in China.</title>
        <authorList>
            <person name="Zhou J."/>
        </authorList>
    </citation>
    <scope>NUCLEOTIDE SEQUENCE [LARGE SCALE GENOMIC DNA]</scope>
    <source>
        <strain evidence="7 8">FTZ6</strain>
        <plasmid evidence="7 8">pFTZ6-02</plasmid>
    </source>
</reference>
<organism evidence="7 8">
    <name type="scientific">Methanolobus sediminis</name>
    <dbReference type="NCBI Taxonomy" id="3072978"/>
    <lineage>
        <taxon>Archaea</taxon>
        <taxon>Methanobacteriati</taxon>
        <taxon>Methanobacteriota</taxon>
        <taxon>Stenosarchaea group</taxon>
        <taxon>Methanomicrobia</taxon>
        <taxon>Methanosarcinales</taxon>
        <taxon>Methanosarcinaceae</taxon>
        <taxon>Methanolobus</taxon>
    </lineage>
</organism>
<keyword evidence="2 4" id="KW-0238">DNA-binding</keyword>
<dbReference type="PROSITE" id="PS51900">
    <property type="entry name" value="CB"/>
    <property type="match status" value="1"/>
</dbReference>
<accession>A0AA51UQM5</accession>
<dbReference type="GO" id="GO:0015074">
    <property type="term" value="P:DNA integration"/>
    <property type="evidence" value="ECO:0007669"/>
    <property type="project" value="UniProtKB-KW"/>
</dbReference>
<dbReference type="KEGG" id="mseb:RE474_13810"/>
<dbReference type="Gene3D" id="1.10.443.10">
    <property type="entry name" value="Intergrase catalytic core"/>
    <property type="match status" value="1"/>
</dbReference>
<dbReference type="RefSeq" id="WP_309312275.1">
    <property type="nucleotide sequence ID" value="NZ_CP133593.1"/>
</dbReference>
<dbReference type="PANTHER" id="PTHR30349:SF92">
    <property type="entry name" value="SITE-SPECIFIC RECOMBINASE"/>
    <property type="match status" value="1"/>
</dbReference>
<feature type="domain" description="Tyr recombinase" evidence="5">
    <location>
        <begin position="103"/>
        <end position="292"/>
    </location>
</feature>
<dbReference type="GO" id="GO:0006310">
    <property type="term" value="P:DNA recombination"/>
    <property type="evidence" value="ECO:0007669"/>
    <property type="project" value="UniProtKB-KW"/>
</dbReference>
<evidence type="ECO:0000256" key="1">
    <source>
        <dbReference type="ARBA" id="ARBA00022908"/>
    </source>
</evidence>
<sequence>MGLIEKFEHDLSLRRRSERTVRSYSCNVREFLKHNPEPENVSYDDLELYLYHLQKRNLKISTLKSNFSAISSFYEFLIYKKITDNNPVLHFRKRYLDTSNDSNRRQILTVSNVRDLINSIDFIRELAIAMLFAKTGIRRTELLELKPGDIDFIKDVIIIARKKRAKNLIRFIDDELHIVLLQYFVWRDARQRIGKCKTDYLFISDAGGRIHKDYINEFLQMYAMPLGLHDPNGSLESQLTSHCFRGFLVTHLRRAGMKKEHIQTLLGHSTKNEVWSGFYLSIDMELVKDDYFRCVPVLIDY</sequence>
<geneLocation type="plasmid" evidence="7 8">
    <name>pFTZ6-02</name>
</geneLocation>
<dbReference type="InterPro" id="IPR004107">
    <property type="entry name" value="Integrase_SAM-like_N"/>
</dbReference>
<name>A0AA51UQM5_9EURY</name>
<keyword evidence="1" id="KW-0229">DNA integration</keyword>
<dbReference type="Pfam" id="PF13495">
    <property type="entry name" value="Phage_int_SAM_4"/>
    <property type="match status" value="1"/>
</dbReference>
<dbReference type="InterPro" id="IPR002104">
    <property type="entry name" value="Integrase_catalytic"/>
</dbReference>
<keyword evidence="7" id="KW-0614">Plasmid</keyword>
<dbReference type="PANTHER" id="PTHR30349">
    <property type="entry name" value="PHAGE INTEGRASE-RELATED"/>
    <property type="match status" value="1"/>
</dbReference>
<dbReference type="Gene3D" id="1.10.150.130">
    <property type="match status" value="1"/>
</dbReference>
<evidence type="ECO:0000313" key="7">
    <source>
        <dbReference type="EMBL" id="WMW26480.1"/>
    </source>
</evidence>
<dbReference type="PROSITE" id="PS51898">
    <property type="entry name" value="TYR_RECOMBINASE"/>
    <property type="match status" value="1"/>
</dbReference>
<dbReference type="GO" id="GO:0003677">
    <property type="term" value="F:DNA binding"/>
    <property type="evidence" value="ECO:0007669"/>
    <property type="project" value="UniProtKB-UniRule"/>
</dbReference>
<dbReference type="EMBL" id="CP133593">
    <property type="protein sequence ID" value="WMW26480.1"/>
    <property type="molecule type" value="Genomic_DNA"/>
</dbReference>
<evidence type="ECO:0000256" key="2">
    <source>
        <dbReference type="ARBA" id="ARBA00023125"/>
    </source>
</evidence>
<dbReference type="CDD" id="cd00397">
    <property type="entry name" value="DNA_BRE_C"/>
    <property type="match status" value="1"/>
</dbReference>
<dbReference type="AlphaFoldDB" id="A0AA51UQM5"/>
<dbReference type="InterPro" id="IPR010998">
    <property type="entry name" value="Integrase_recombinase_N"/>
</dbReference>
<gene>
    <name evidence="7" type="ORF">RE474_13810</name>
</gene>
<feature type="domain" description="Core-binding (CB)" evidence="6">
    <location>
        <begin position="1"/>
        <end position="78"/>
    </location>
</feature>
<proteinExistence type="predicted"/>
<evidence type="ECO:0000259" key="5">
    <source>
        <dbReference type="PROSITE" id="PS51898"/>
    </source>
</evidence>
<evidence type="ECO:0000313" key="8">
    <source>
        <dbReference type="Proteomes" id="UP001182908"/>
    </source>
</evidence>
<keyword evidence="8" id="KW-1185">Reference proteome</keyword>
<dbReference type="SUPFAM" id="SSF56349">
    <property type="entry name" value="DNA breaking-rejoining enzymes"/>
    <property type="match status" value="1"/>
</dbReference>
<dbReference type="InterPro" id="IPR044068">
    <property type="entry name" value="CB"/>
</dbReference>
<dbReference type="InterPro" id="IPR011010">
    <property type="entry name" value="DNA_brk_join_enz"/>
</dbReference>
<dbReference type="InterPro" id="IPR013762">
    <property type="entry name" value="Integrase-like_cat_sf"/>
</dbReference>
<dbReference type="Pfam" id="PF00589">
    <property type="entry name" value="Phage_integrase"/>
    <property type="match status" value="1"/>
</dbReference>
<dbReference type="GeneID" id="84233813"/>
<evidence type="ECO:0000256" key="3">
    <source>
        <dbReference type="ARBA" id="ARBA00023172"/>
    </source>
</evidence>
<evidence type="ECO:0000259" key="6">
    <source>
        <dbReference type="PROSITE" id="PS51900"/>
    </source>
</evidence>